<dbReference type="SUPFAM" id="SSF56112">
    <property type="entry name" value="Protein kinase-like (PK-like)"/>
    <property type="match status" value="1"/>
</dbReference>
<proteinExistence type="predicted"/>
<dbReference type="PROSITE" id="PS50011">
    <property type="entry name" value="PROTEIN_KINASE_DOM"/>
    <property type="match status" value="1"/>
</dbReference>
<evidence type="ECO:0000259" key="2">
    <source>
        <dbReference type="PROSITE" id="PS50011"/>
    </source>
</evidence>
<evidence type="ECO:0000313" key="3">
    <source>
        <dbReference type="EMBL" id="CAK0807432.1"/>
    </source>
</evidence>
<protein>
    <recommendedName>
        <fullName evidence="2">Protein kinase domain-containing protein</fullName>
    </recommendedName>
</protein>
<name>A0ABN9QMS8_9DINO</name>
<feature type="non-terminal residue" evidence="3">
    <location>
        <position position="167"/>
    </location>
</feature>
<evidence type="ECO:0000313" key="4">
    <source>
        <dbReference type="Proteomes" id="UP001189429"/>
    </source>
</evidence>
<dbReference type="InterPro" id="IPR011009">
    <property type="entry name" value="Kinase-like_dom_sf"/>
</dbReference>
<feature type="domain" description="Protein kinase" evidence="2">
    <location>
        <begin position="35"/>
        <end position="167"/>
    </location>
</feature>
<gene>
    <name evidence="3" type="ORF">PCOR1329_LOCUS13317</name>
</gene>
<accession>A0ABN9QMS8</accession>
<dbReference type="Gene3D" id="3.30.200.20">
    <property type="entry name" value="Phosphorylase Kinase, domain 1"/>
    <property type="match status" value="1"/>
</dbReference>
<keyword evidence="4" id="KW-1185">Reference proteome</keyword>
<evidence type="ECO:0000256" key="1">
    <source>
        <dbReference type="ARBA" id="ARBA00022741"/>
    </source>
</evidence>
<dbReference type="EMBL" id="CAUYUJ010003930">
    <property type="protein sequence ID" value="CAK0807432.1"/>
    <property type="molecule type" value="Genomic_DNA"/>
</dbReference>
<dbReference type="PANTHER" id="PTHR22967">
    <property type="entry name" value="SERINE/THREONINE PROTEIN KINASE"/>
    <property type="match status" value="1"/>
</dbReference>
<organism evidence="3 4">
    <name type="scientific">Prorocentrum cordatum</name>
    <dbReference type="NCBI Taxonomy" id="2364126"/>
    <lineage>
        <taxon>Eukaryota</taxon>
        <taxon>Sar</taxon>
        <taxon>Alveolata</taxon>
        <taxon>Dinophyceae</taxon>
        <taxon>Prorocentrales</taxon>
        <taxon>Prorocentraceae</taxon>
        <taxon>Prorocentrum</taxon>
    </lineage>
</organism>
<keyword evidence="1" id="KW-0547">Nucleotide-binding</keyword>
<reference evidence="3" key="1">
    <citation type="submission" date="2023-10" db="EMBL/GenBank/DDBJ databases">
        <authorList>
            <person name="Chen Y."/>
            <person name="Shah S."/>
            <person name="Dougan E. K."/>
            <person name="Thang M."/>
            <person name="Chan C."/>
        </authorList>
    </citation>
    <scope>NUCLEOTIDE SEQUENCE [LARGE SCALE GENOMIC DNA]</scope>
</reference>
<comment type="caution">
    <text evidence="3">The sequence shown here is derived from an EMBL/GenBank/DDBJ whole genome shotgun (WGS) entry which is preliminary data.</text>
</comment>
<sequence>MRFIRGVVNAAQEGLDAQRGRRDAAASLVVAGRNVVQGKLLADGGFAYVYVGTDTDTGEQLAVRKVLLQDAEALEKAKLEIELLGSLCDHPYVVRYLGAEIIRLSQTPAVSQAVYLFELCTGGTLLTKLEATCRAAAQADKGTQMLYCCPCLQQEEVIEVLCSTAQA</sequence>
<dbReference type="InterPro" id="IPR000719">
    <property type="entry name" value="Prot_kinase_dom"/>
</dbReference>
<dbReference type="Proteomes" id="UP001189429">
    <property type="component" value="Unassembled WGS sequence"/>
</dbReference>